<feature type="transmembrane region" description="Helical" evidence="4">
    <location>
        <begin position="625"/>
        <end position="642"/>
    </location>
</feature>
<evidence type="ECO:0000256" key="1">
    <source>
        <dbReference type="PROSITE-ProRule" id="PRU00175"/>
    </source>
</evidence>
<gene>
    <name evidence="6" type="ORF">PPERSA_09174</name>
</gene>
<dbReference type="InterPro" id="IPR001841">
    <property type="entry name" value="Znf_RING"/>
</dbReference>
<dbReference type="PROSITE" id="PS50089">
    <property type="entry name" value="ZF_RING_2"/>
    <property type="match status" value="1"/>
</dbReference>
<dbReference type="SMART" id="SM00184">
    <property type="entry name" value="RING"/>
    <property type="match status" value="1"/>
</dbReference>
<dbReference type="OMA" id="FVICHIN"/>
<feature type="transmembrane region" description="Helical" evidence="4">
    <location>
        <begin position="699"/>
        <end position="721"/>
    </location>
</feature>
<reference evidence="6 7" key="1">
    <citation type="journal article" date="2015" name="Sci. Rep.">
        <title>Genome of the facultative scuticociliatosis pathogen Pseudocohnilembus persalinus provides insight into its virulence through horizontal gene transfer.</title>
        <authorList>
            <person name="Xiong J."/>
            <person name="Wang G."/>
            <person name="Cheng J."/>
            <person name="Tian M."/>
            <person name="Pan X."/>
            <person name="Warren A."/>
            <person name="Jiang C."/>
            <person name="Yuan D."/>
            <person name="Miao W."/>
        </authorList>
    </citation>
    <scope>NUCLEOTIDE SEQUENCE [LARGE SCALE GENOMIC DNA]</scope>
    <source>
        <strain evidence="6">36N120E</strain>
    </source>
</reference>
<dbReference type="PANTHER" id="PTHR21723:SF3">
    <property type="entry name" value="PROTEIN RIC-3"/>
    <property type="match status" value="1"/>
</dbReference>
<feature type="region of interest" description="Disordered" evidence="3">
    <location>
        <begin position="923"/>
        <end position="985"/>
    </location>
</feature>
<dbReference type="Proteomes" id="UP000054937">
    <property type="component" value="Unassembled WGS sequence"/>
</dbReference>
<dbReference type="InterPro" id="IPR026160">
    <property type="entry name" value="Ric3"/>
</dbReference>
<keyword evidence="4" id="KW-1133">Transmembrane helix</keyword>
<dbReference type="Gene3D" id="3.30.40.10">
    <property type="entry name" value="Zinc/RING finger domain, C3HC4 (zinc finger)"/>
    <property type="match status" value="1"/>
</dbReference>
<keyword evidence="1" id="KW-0479">Metal-binding</keyword>
<name>A0A0V0QX54_PSEPJ</name>
<dbReference type="PANTHER" id="PTHR21723">
    <property type="entry name" value="RESISTANCE TO INHIBITORS OF CHOLINESTERASE PROTEIN 3 RIC3"/>
    <property type="match status" value="1"/>
</dbReference>
<dbReference type="InParanoid" id="A0A0V0QX54"/>
<protein>
    <recommendedName>
        <fullName evidence="5">RING-type domain-containing protein</fullName>
    </recommendedName>
</protein>
<keyword evidence="7" id="KW-1185">Reference proteome</keyword>
<organism evidence="6 7">
    <name type="scientific">Pseudocohnilembus persalinus</name>
    <name type="common">Ciliate</name>
    <dbReference type="NCBI Taxonomy" id="266149"/>
    <lineage>
        <taxon>Eukaryota</taxon>
        <taxon>Sar</taxon>
        <taxon>Alveolata</taxon>
        <taxon>Ciliophora</taxon>
        <taxon>Intramacronucleata</taxon>
        <taxon>Oligohymenophorea</taxon>
        <taxon>Scuticociliatia</taxon>
        <taxon>Philasterida</taxon>
        <taxon>Pseudocohnilembidae</taxon>
        <taxon>Pseudocohnilembus</taxon>
    </lineage>
</organism>
<accession>A0A0V0QX54</accession>
<evidence type="ECO:0000259" key="5">
    <source>
        <dbReference type="PROSITE" id="PS50089"/>
    </source>
</evidence>
<feature type="coiled-coil region" evidence="2">
    <location>
        <begin position="313"/>
        <end position="404"/>
    </location>
</feature>
<feature type="compositionally biased region" description="Low complexity" evidence="3">
    <location>
        <begin position="923"/>
        <end position="975"/>
    </location>
</feature>
<keyword evidence="1" id="KW-0863">Zinc-finger</keyword>
<sequence>MNSDLSDNHQNQEQNDLLENNEYNKQILNESSNQKIEKQIENQQESQNYQNQIQNISLQNSEIKDTNNQNDDFQNEKQLKSEKEEEQQQEEEDEEIDFGQNLQKQYSDLQQENFELQNKQQNVNEEQNKNKLDKLQEKNEEKFEQQIFNSSEQNQKIEKSDSEDEDDIIKQQEEYRKKMLQKFQEQNENEKSDQKNINNIQENNQNKDDKITQQQISDDDSDEQIEESKINYNNNKNEDLSKENNKNINLFEQFQQKKDQQLNQNFSFLNEDEPTLEKQQINQIIENLPQEIKEKLSQKMEQDILPQYQELVLEQARKILKELELIIQAVESKMNQNIDLQENVNLNVNQDQEQQLERLFNLNDEIQKKQKYLKEFKSENFAQIQDYTDKVQTLNQNILNINDNFIKKFSQSLNELVQNNYKKRIQTQIQNQIQNLIETFINSEQKTTIQDVANKIVPLNEEKLLQFIVSQSTKSVDQTEAEKLARETQEKILQQKVDKQFKNIGNFLRNPENIIKCIILSLLLVFFSNLSQFLQGFENGSYQIKDILIQLEHSKNTRALVLTGTITLVSFFWYIIKMIWVMVIGQLSQQKEKRIRDYLLSHNPILQLYIISITDETLIENKFEIAIWFSLFFVFSTFRVFLEDANDTIKTLLSCINQEYSQEKKIVKKLQKFIIVSFFFNLLFCSFGIWVFWSQGFYILFLMYYWGLVFSIESLKSIFIIQKLKNNFKFYIDNNTDQINEPFYLTQIIFDILLGVCKLAHYGYLIYNYFSSISYHVIKHLWFLYPLKQTQQGLYDIKVNVQNYGRFKKIQREIDVICPKVKPEEIEDEDRCSICHDDLKVARKLSQCGHKFHIKCLFNWLKNQKNSKCPVCRQDIKNLLNQDAHNQNNSGFFYSLYRIFNFLTNFSIGGISIQLVTVNGAQAPNNDNNNNQPQQQQPQQNNNNINNNNNNVQNQNNNQENQNQNLLNNPNQDANIENLNVGQAQ</sequence>
<dbReference type="AlphaFoldDB" id="A0A0V0QX54"/>
<dbReference type="GO" id="GO:0008270">
    <property type="term" value="F:zinc ion binding"/>
    <property type="evidence" value="ECO:0007669"/>
    <property type="project" value="UniProtKB-KW"/>
</dbReference>
<feature type="compositionally biased region" description="Basic and acidic residues" evidence="3">
    <location>
        <begin position="74"/>
        <end position="83"/>
    </location>
</feature>
<evidence type="ECO:0000313" key="7">
    <source>
        <dbReference type="Proteomes" id="UP000054937"/>
    </source>
</evidence>
<evidence type="ECO:0000256" key="3">
    <source>
        <dbReference type="SAM" id="MobiDB-lite"/>
    </source>
</evidence>
<comment type="caution">
    <text evidence="6">The sequence shown here is derived from an EMBL/GenBank/DDBJ whole genome shotgun (WGS) entry which is preliminary data.</text>
</comment>
<feature type="domain" description="RING-type" evidence="5">
    <location>
        <begin position="832"/>
        <end position="873"/>
    </location>
</feature>
<feature type="transmembrane region" description="Helical" evidence="4">
    <location>
        <begin position="558"/>
        <end position="576"/>
    </location>
</feature>
<feature type="region of interest" description="Disordered" evidence="3">
    <location>
        <begin position="201"/>
        <end position="241"/>
    </location>
</feature>
<evidence type="ECO:0000256" key="2">
    <source>
        <dbReference type="SAM" id="Coils"/>
    </source>
</evidence>
<dbReference type="OrthoDB" id="8062037at2759"/>
<dbReference type="EMBL" id="LDAU01000092">
    <property type="protein sequence ID" value="KRX06772.1"/>
    <property type="molecule type" value="Genomic_DNA"/>
</dbReference>
<feature type="region of interest" description="Disordered" evidence="3">
    <location>
        <begin position="145"/>
        <end position="166"/>
    </location>
</feature>
<dbReference type="Pfam" id="PF13639">
    <property type="entry name" value="zf-RING_2"/>
    <property type="match status" value="1"/>
</dbReference>
<dbReference type="GO" id="GO:0034394">
    <property type="term" value="P:protein localization to cell surface"/>
    <property type="evidence" value="ECO:0007669"/>
    <property type="project" value="TreeGrafter"/>
</dbReference>
<feature type="compositionally biased region" description="Low complexity" evidence="3">
    <location>
        <begin position="8"/>
        <end position="24"/>
    </location>
</feature>
<keyword evidence="2" id="KW-0175">Coiled coil</keyword>
<evidence type="ECO:0000313" key="6">
    <source>
        <dbReference type="EMBL" id="KRX06772.1"/>
    </source>
</evidence>
<dbReference type="SMART" id="SM01197">
    <property type="entry name" value="FANCL_C"/>
    <property type="match status" value="1"/>
</dbReference>
<keyword evidence="4" id="KW-0472">Membrane</keyword>
<feature type="compositionally biased region" description="Acidic residues" evidence="3">
    <location>
        <begin position="84"/>
        <end position="97"/>
    </location>
</feature>
<keyword evidence="1" id="KW-0862">Zinc</keyword>
<dbReference type="InterPro" id="IPR013083">
    <property type="entry name" value="Znf_RING/FYVE/PHD"/>
</dbReference>
<evidence type="ECO:0000256" key="4">
    <source>
        <dbReference type="SAM" id="Phobius"/>
    </source>
</evidence>
<feature type="transmembrane region" description="Helical" evidence="4">
    <location>
        <begin position="673"/>
        <end position="693"/>
    </location>
</feature>
<feature type="compositionally biased region" description="Low complexity" evidence="3">
    <location>
        <begin position="41"/>
        <end position="61"/>
    </location>
</feature>
<dbReference type="SUPFAM" id="SSF57850">
    <property type="entry name" value="RING/U-box"/>
    <property type="match status" value="1"/>
</dbReference>
<keyword evidence="4" id="KW-0812">Transmembrane</keyword>
<proteinExistence type="predicted"/>
<feature type="region of interest" description="Disordered" evidence="3">
    <location>
        <begin position="1"/>
        <end position="103"/>
    </location>
</feature>